<name>A0A502EWJ1_9PROT</name>
<dbReference type="Pfam" id="PF01609">
    <property type="entry name" value="DDE_Tnp_1"/>
    <property type="match status" value="1"/>
</dbReference>
<dbReference type="GO" id="GO:0004803">
    <property type="term" value="F:transposase activity"/>
    <property type="evidence" value="ECO:0007669"/>
    <property type="project" value="InterPro"/>
</dbReference>
<keyword evidence="3" id="KW-1185">Reference proteome</keyword>
<feature type="domain" description="Transposase IS4-like" evidence="1">
    <location>
        <begin position="2"/>
        <end position="48"/>
    </location>
</feature>
<proteinExistence type="predicted"/>
<dbReference type="OrthoDB" id="9798237at2"/>
<dbReference type="Proteomes" id="UP000317078">
    <property type="component" value="Unassembled WGS sequence"/>
</dbReference>
<evidence type="ECO:0000313" key="3">
    <source>
        <dbReference type="Proteomes" id="UP000317078"/>
    </source>
</evidence>
<dbReference type="EMBL" id="RCZP01000067">
    <property type="protein sequence ID" value="TPG41482.1"/>
    <property type="molecule type" value="Genomic_DNA"/>
</dbReference>
<comment type="caution">
    <text evidence="2">The sequence shown here is derived from an EMBL/GenBank/DDBJ whole genome shotgun (WGS) entry which is preliminary data.</text>
</comment>
<evidence type="ECO:0000313" key="2">
    <source>
        <dbReference type="EMBL" id="TPG41482.1"/>
    </source>
</evidence>
<organism evidence="2 3">
    <name type="scientific">Muricoccus nepalensis</name>
    <dbReference type="NCBI Taxonomy" id="1854500"/>
    <lineage>
        <taxon>Bacteria</taxon>
        <taxon>Pseudomonadati</taxon>
        <taxon>Pseudomonadota</taxon>
        <taxon>Alphaproteobacteria</taxon>
        <taxon>Acetobacterales</taxon>
        <taxon>Roseomonadaceae</taxon>
        <taxon>Muricoccus</taxon>
    </lineage>
</organism>
<dbReference type="AlphaFoldDB" id="A0A502EWJ1"/>
<evidence type="ECO:0000259" key="1">
    <source>
        <dbReference type="Pfam" id="PF01609"/>
    </source>
</evidence>
<protein>
    <recommendedName>
        <fullName evidence="1">Transposase IS4-like domain-containing protein</fullName>
    </recommendedName>
</protein>
<accession>A0A502EWJ1</accession>
<sequence>MALTLGNVADISMASLLLKTVARPRRLIADRAYDAESLRTWPRERRIVPHSVV</sequence>
<dbReference type="InterPro" id="IPR002559">
    <property type="entry name" value="Transposase_11"/>
</dbReference>
<dbReference type="GO" id="GO:0006313">
    <property type="term" value="P:DNA transposition"/>
    <property type="evidence" value="ECO:0007669"/>
    <property type="project" value="InterPro"/>
</dbReference>
<gene>
    <name evidence="2" type="ORF">EAH89_28775</name>
</gene>
<reference evidence="2 3" key="1">
    <citation type="journal article" date="2019" name="Environ. Microbiol.">
        <title>Species interactions and distinct microbial communities in high Arctic permafrost affected cryosols are associated with the CH4 and CO2 gas fluxes.</title>
        <authorList>
            <person name="Altshuler I."/>
            <person name="Hamel J."/>
            <person name="Turney S."/>
            <person name="Magnuson E."/>
            <person name="Levesque R."/>
            <person name="Greer C."/>
            <person name="Whyte L.G."/>
        </authorList>
    </citation>
    <scope>NUCLEOTIDE SEQUENCE [LARGE SCALE GENOMIC DNA]</scope>
    <source>
        <strain evidence="2 3">S9.3B</strain>
    </source>
</reference>
<dbReference type="GO" id="GO:0003677">
    <property type="term" value="F:DNA binding"/>
    <property type="evidence" value="ECO:0007669"/>
    <property type="project" value="InterPro"/>
</dbReference>